<organism evidence="1 2">
    <name type="scientific">Owenia fusiformis</name>
    <name type="common">Polychaete worm</name>
    <dbReference type="NCBI Taxonomy" id="6347"/>
    <lineage>
        <taxon>Eukaryota</taxon>
        <taxon>Metazoa</taxon>
        <taxon>Spiralia</taxon>
        <taxon>Lophotrochozoa</taxon>
        <taxon>Annelida</taxon>
        <taxon>Polychaeta</taxon>
        <taxon>Sedentaria</taxon>
        <taxon>Canalipalpata</taxon>
        <taxon>Sabellida</taxon>
        <taxon>Oweniida</taxon>
        <taxon>Oweniidae</taxon>
        <taxon>Owenia</taxon>
    </lineage>
</organism>
<dbReference type="OrthoDB" id="6306186at2759"/>
<evidence type="ECO:0000313" key="2">
    <source>
        <dbReference type="Proteomes" id="UP000749559"/>
    </source>
</evidence>
<keyword evidence="2" id="KW-1185">Reference proteome</keyword>
<sequence length="132" mass="15681">SKLPDHSVLLCDFEIKETRSMYTDKTDHLIGDEKQGNKMKYRKFNLKQIPDNFLKNDNTQNSLNEAILRIENESANQATIDDTYDKVCEIYYDEMLNMLPSHDISKNTKRKSRFKPKPWWDSNLNELFKKLC</sequence>
<reference evidence="1" key="1">
    <citation type="submission" date="2022-03" db="EMBL/GenBank/DDBJ databases">
        <authorList>
            <person name="Martin C."/>
        </authorList>
    </citation>
    <scope>NUCLEOTIDE SEQUENCE</scope>
</reference>
<name>A0A8S4N7J3_OWEFU</name>
<protein>
    <submittedName>
        <fullName evidence="1">Uncharacterized protein</fullName>
    </submittedName>
</protein>
<comment type="caution">
    <text evidence="1">The sequence shown here is derived from an EMBL/GenBank/DDBJ whole genome shotgun (WGS) entry which is preliminary data.</text>
</comment>
<accession>A0A8S4N7J3</accession>
<gene>
    <name evidence="1" type="ORF">OFUS_LOCUS4142</name>
</gene>
<dbReference type="EMBL" id="CAIIXF020000002">
    <property type="protein sequence ID" value="CAH1777030.1"/>
    <property type="molecule type" value="Genomic_DNA"/>
</dbReference>
<dbReference type="Proteomes" id="UP000749559">
    <property type="component" value="Unassembled WGS sequence"/>
</dbReference>
<dbReference type="AlphaFoldDB" id="A0A8S4N7J3"/>
<evidence type="ECO:0000313" key="1">
    <source>
        <dbReference type="EMBL" id="CAH1777030.1"/>
    </source>
</evidence>
<feature type="non-terminal residue" evidence="1">
    <location>
        <position position="132"/>
    </location>
</feature>
<feature type="non-terminal residue" evidence="1">
    <location>
        <position position="1"/>
    </location>
</feature>
<proteinExistence type="predicted"/>